<accession>A0AAV8Z0M0</accession>
<dbReference type="AlphaFoldDB" id="A0AAV8Z0M0"/>
<keyword evidence="2" id="KW-0460">Magnesium</keyword>
<evidence type="ECO:0000256" key="2">
    <source>
        <dbReference type="PIRSR" id="PIRSR601952-2"/>
    </source>
</evidence>
<evidence type="ECO:0000313" key="6">
    <source>
        <dbReference type="Proteomes" id="UP001162156"/>
    </source>
</evidence>
<protein>
    <recommendedName>
        <fullName evidence="1">alkaline phosphatase</fullName>
        <ecNumber evidence="1">3.1.3.1</ecNumber>
    </recommendedName>
</protein>
<feature type="binding site" evidence="2">
    <location>
        <position position="81"/>
    </location>
    <ligand>
        <name>Mg(2+)</name>
        <dbReference type="ChEBI" id="CHEBI:18420"/>
    </ligand>
</feature>
<dbReference type="EC" id="3.1.3.1" evidence="1"/>
<comment type="caution">
    <text evidence="5">The sequence shown here is derived from an EMBL/GenBank/DDBJ whole genome shotgun (WGS) entry which is preliminary data.</text>
</comment>
<feature type="binding site" evidence="2">
    <location>
        <position position="287"/>
    </location>
    <ligand>
        <name>Zn(2+)</name>
        <dbReference type="ChEBI" id="CHEBI:29105"/>
        <label>2</label>
    </ligand>
</feature>
<comment type="cofactor">
    <cofactor evidence="2">
        <name>Mg(2+)</name>
        <dbReference type="ChEBI" id="CHEBI:18420"/>
    </cofactor>
    <text evidence="2">Binds 1 Mg(2+) ion.</text>
</comment>
<feature type="binding site" evidence="2">
    <location>
        <position position="250"/>
    </location>
    <ligand>
        <name>Zn(2+)</name>
        <dbReference type="ChEBI" id="CHEBI:29105"/>
        <label>2</label>
    </ligand>
</feature>
<evidence type="ECO:0000256" key="1">
    <source>
        <dbReference type="ARBA" id="ARBA00012647"/>
    </source>
</evidence>
<feature type="binding site" evidence="2">
    <location>
        <position position="246"/>
    </location>
    <ligand>
        <name>Zn(2+)</name>
        <dbReference type="ChEBI" id="CHEBI:29105"/>
        <label>2</label>
    </ligand>
</feature>
<feature type="binding site" evidence="2">
    <location>
        <position position="288"/>
    </location>
    <ligand>
        <name>Zn(2+)</name>
        <dbReference type="ChEBI" id="CHEBI:29105"/>
        <label>2</label>
    </ligand>
</feature>
<dbReference type="InterPro" id="IPR001952">
    <property type="entry name" value="Alkaline_phosphatase"/>
</dbReference>
<dbReference type="Pfam" id="PF00245">
    <property type="entry name" value="Alk_phosphatase"/>
    <property type="match status" value="1"/>
</dbReference>
<evidence type="ECO:0000256" key="4">
    <source>
        <dbReference type="SAM" id="SignalP"/>
    </source>
</evidence>
<feature type="binding site" evidence="2">
    <location>
        <position position="241"/>
    </location>
    <ligand>
        <name>Mg(2+)</name>
        <dbReference type="ChEBI" id="CHEBI:18420"/>
    </ligand>
</feature>
<name>A0AAV8Z0M0_9CUCU</name>
<feature type="binding site" evidence="2">
    <location>
        <position position="79"/>
    </location>
    <ligand>
        <name>Mg(2+)</name>
        <dbReference type="ChEBI" id="CHEBI:18420"/>
    </ligand>
</feature>
<dbReference type="GO" id="GO:0004035">
    <property type="term" value="F:alkaline phosphatase activity"/>
    <property type="evidence" value="ECO:0007669"/>
    <property type="project" value="UniProtKB-EC"/>
</dbReference>
<evidence type="ECO:0000313" key="5">
    <source>
        <dbReference type="EMBL" id="KAJ8956588.1"/>
    </source>
</evidence>
<keyword evidence="4" id="KW-0732">Signal</keyword>
<dbReference type="Gene3D" id="3.40.720.10">
    <property type="entry name" value="Alkaline Phosphatase, subunit A"/>
    <property type="match status" value="1"/>
</dbReference>
<dbReference type="SMART" id="SM00098">
    <property type="entry name" value="alkPPc"/>
    <property type="match status" value="1"/>
</dbReference>
<proteinExistence type="inferred from homology"/>
<keyword evidence="6" id="KW-1185">Reference proteome</keyword>
<dbReference type="SUPFAM" id="SSF53649">
    <property type="entry name" value="Alkaline phosphatase-like"/>
    <property type="match status" value="1"/>
</dbReference>
<feature type="chain" id="PRO_5043989905" description="alkaline phosphatase" evidence="4">
    <location>
        <begin position="20"/>
        <end position="415"/>
    </location>
</feature>
<keyword evidence="2" id="KW-0479">Metal-binding</keyword>
<comment type="similarity">
    <text evidence="3">Belongs to the alkaline phosphatase family.</text>
</comment>
<dbReference type="PRINTS" id="PR00113">
    <property type="entry name" value="ALKPHPHTASE"/>
</dbReference>
<dbReference type="PANTHER" id="PTHR11596">
    <property type="entry name" value="ALKALINE PHOSPHATASE"/>
    <property type="match status" value="1"/>
</dbReference>
<keyword evidence="2" id="KW-0862">Zinc</keyword>
<evidence type="ECO:0000256" key="3">
    <source>
        <dbReference type="RuleBase" id="RU003946"/>
    </source>
</evidence>
<feature type="binding site" evidence="2">
    <location>
        <position position="367"/>
    </location>
    <ligand>
        <name>Zn(2+)</name>
        <dbReference type="ChEBI" id="CHEBI:29105"/>
        <label>2</label>
    </ligand>
</feature>
<dbReference type="GO" id="GO:0046872">
    <property type="term" value="F:metal ion binding"/>
    <property type="evidence" value="ECO:0007669"/>
    <property type="project" value="UniProtKB-KW"/>
</dbReference>
<dbReference type="PANTHER" id="PTHR11596:SF91">
    <property type="entry name" value="ALKALINE PHOSPHATASE-RELATED"/>
    <property type="match status" value="1"/>
</dbReference>
<organism evidence="5 6">
    <name type="scientific">Rhamnusium bicolor</name>
    <dbReference type="NCBI Taxonomy" id="1586634"/>
    <lineage>
        <taxon>Eukaryota</taxon>
        <taxon>Metazoa</taxon>
        <taxon>Ecdysozoa</taxon>
        <taxon>Arthropoda</taxon>
        <taxon>Hexapoda</taxon>
        <taxon>Insecta</taxon>
        <taxon>Pterygota</taxon>
        <taxon>Neoptera</taxon>
        <taxon>Endopterygota</taxon>
        <taxon>Coleoptera</taxon>
        <taxon>Polyphaga</taxon>
        <taxon>Cucujiformia</taxon>
        <taxon>Chrysomeloidea</taxon>
        <taxon>Cerambycidae</taxon>
        <taxon>Lepturinae</taxon>
        <taxon>Rhagiini</taxon>
        <taxon>Rhamnusium</taxon>
    </lineage>
</organism>
<dbReference type="InterPro" id="IPR017850">
    <property type="entry name" value="Alkaline_phosphatase_core_sf"/>
</dbReference>
<dbReference type="CDD" id="cd16012">
    <property type="entry name" value="ALP"/>
    <property type="match status" value="1"/>
</dbReference>
<comment type="cofactor">
    <cofactor evidence="2">
        <name>Zn(2+)</name>
        <dbReference type="ChEBI" id="CHEBI:29105"/>
    </cofactor>
    <text evidence="2">Binds 2 Zn(2+) ions.</text>
</comment>
<sequence>MIVSIILLTLFGWAIVGHGALIELGGVKANTATIGVTAAVELNDCEEMIKKENHVISIAKWSQDAGKRTGIVTTSRITDASPSGTYAHTANRRWQDDTSVKEAGQNSTKCRDIAYQLIKEKIGKDFNVILGGGSGMFLPNGTRDDLGSEGSRSDDIHLINEWVNDKKAENKNAQYIWNRTELLNVSNNTDYILGLFSEGYMPFNLDRNVSLTPSLEEMTEAAIKIVSKGNGEEDGYFLFIEGGRIDQAHHLALAHKALDETVEFSKAIQKAVELTNEEDTLIVVTSDHAHTLSMSGYPDRYNDIFGTVGDDVDGNMILTLNYANGPGYKAPGHNLRDDDTGNHHNCIFSGDKDYQFPGIYNLTAETHGADDVGIFAKGPWSHLFSGVMEQNVIPHIMAYASCVGSGLTACCKGPE</sequence>
<feature type="signal peptide" evidence="4">
    <location>
        <begin position="1"/>
        <end position="19"/>
    </location>
</feature>
<gene>
    <name evidence="5" type="ORF">NQ314_006674</name>
</gene>
<reference evidence="5" key="1">
    <citation type="journal article" date="2023" name="Insect Mol. Biol.">
        <title>Genome sequencing provides insights into the evolution of gene families encoding plant cell wall-degrading enzymes in longhorned beetles.</title>
        <authorList>
            <person name="Shin N.R."/>
            <person name="Okamura Y."/>
            <person name="Kirsch R."/>
            <person name="Pauchet Y."/>
        </authorList>
    </citation>
    <scope>NUCLEOTIDE SEQUENCE</scope>
    <source>
        <strain evidence="5">RBIC_L_NR</strain>
    </source>
</reference>
<dbReference type="EMBL" id="JANEYF010001809">
    <property type="protein sequence ID" value="KAJ8956588.1"/>
    <property type="molecule type" value="Genomic_DNA"/>
</dbReference>
<dbReference type="Proteomes" id="UP001162156">
    <property type="component" value="Unassembled WGS sequence"/>
</dbReference>